<comment type="catalytic activity">
    <reaction evidence="9">
        <text>S-methyl-5'-thioadenosine + phosphate = 5-(methylsulfanyl)-alpha-D-ribose 1-phosphate + adenine</text>
        <dbReference type="Rhea" id="RHEA:11852"/>
        <dbReference type="ChEBI" id="CHEBI:16708"/>
        <dbReference type="ChEBI" id="CHEBI:17509"/>
        <dbReference type="ChEBI" id="CHEBI:43474"/>
        <dbReference type="ChEBI" id="CHEBI:58533"/>
        <dbReference type="EC" id="2.4.2.28"/>
    </reaction>
    <physiologicalReaction direction="left-to-right" evidence="9">
        <dbReference type="Rhea" id="RHEA:11853"/>
    </physiologicalReaction>
</comment>
<dbReference type="PANTHER" id="PTHR30616:SF2">
    <property type="entry name" value="PURINE NUCLEOSIDE PHOSPHORYLASE LACC1"/>
    <property type="match status" value="1"/>
</dbReference>
<evidence type="ECO:0000256" key="1">
    <source>
        <dbReference type="ARBA" id="ARBA00000553"/>
    </source>
</evidence>
<dbReference type="InterPro" id="IPR011324">
    <property type="entry name" value="Cytotoxic_necrot_fac-like_cat"/>
</dbReference>
<evidence type="ECO:0000256" key="6">
    <source>
        <dbReference type="ARBA" id="ARBA00022833"/>
    </source>
</evidence>
<comment type="catalytic activity">
    <reaction evidence="1">
        <text>inosine + phosphate = alpha-D-ribose 1-phosphate + hypoxanthine</text>
        <dbReference type="Rhea" id="RHEA:27646"/>
        <dbReference type="ChEBI" id="CHEBI:17368"/>
        <dbReference type="ChEBI" id="CHEBI:17596"/>
        <dbReference type="ChEBI" id="CHEBI:43474"/>
        <dbReference type="ChEBI" id="CHEBI:57720"/>
        <dbReference type="EC" id="2.4.2.1"/>
    </reaction>
    <physiologicalReaction direction="left-to-right" evidence="1">
        <dbReference type="Rhea" id="RHEA:27647"/>
    </physiologicalReaction>
</comment>
<dbReference type="RefSeq" id="WP_309392127.1">
    <property type="nucleotide sequence ID" value="NZ_JADBEO010000024.1"/>
</dbReference>
<evidence type="ECO:0000313" key="12">
    <source>
        <dbReference type="Proteomes" id="UP001181622"/>
    </source>
</evidence>
<proteinExistence type="inferred from homology"/>
<dbReference type="InterPro" id="IPR038371">
    <property type="entry name" value="Cu_polyphenol_OxRdtase_sf"/>
</dbReference>
<dbReference type="Gene3D" id="3.60.140.10">
    <property type="entry name" value="CNF1/YfiH-like putative cysteine hydrolases"/>
    <property type="match status" value="1"/>
</dbReference>
<keyword evidence="5" id="KW-0378">Hydrolase</keyword>
<keyword evidence="3" id="KW-0808">Transferase</keyword>
<name>A0ABU1DGU3_9HYPH</name>
<keyword evidence="12" id="KW-1185">Reference proteome</keyword>
<evidence type="ECO:0000256" key="10">
    <source>
        <dbReference type="RuleBase" id="RU361274"/>
    </source>
</evidence>
<keyword evidence="4" id="KW-0479">Metal-binding</keyword>
<comment type="caution">
    <text evidence="11">The sequence shown here is derived from an EMBL/GenBank/DDBJ whole genome shotgun (WGS) entry which is preliminary data.</text>
</comment>
<evidence type="ECO:0000256" key="7">
    <source>
        <dbReference type="ARBA" id="ARBA00047989"/>
    </source>
</evidence>
<evidence type="ECO:0000256" key="4">
    <source>
        <dbReference type="ARBA" id="ARBA00022723"/>
    </source>
</evidence>
<reference evidence="11" key="1">
    <citation type="submission" date="2020-10" db="EMBL/GenBank/DDBJ databases">
        <authorList>
            <person name="Abbas A."/>
            <person name="Razzaq R."/>
            <person name="Waqas M."/>
            <person name="Abbas N."/>
            <person name="Nielsen T.K."/>
            <person name="Hansen L.H."/>
            <person name="Hussain S."/>
            <person name="Shahid M."/>
        </authorList>
    </citation>
    <scope>NUCLEOTIDE SEQUENCE</scope>
    <source>
        <strain evidence="11">S14</strain>
    </source>
</reference>
<dbReference type="PANTHER" id="PTHR30616">
    <property type="entry name" value="UNCHARACTERIZED PROTEIN YFIH"/>
    <property type="match status" value="1"/>
</dbReference>
<dbReference type="CDD" id="cd16833">
    <property type="entry name" value="YfiH"/>
    <property type="match status" value="1"/>
</dbReference>
<evidence type="ECO:0000313" key="11">
    <source>
        <dbReference type="EMBL" id="MDR4307347.1"/>
    </source>
</evidence>
<comment type="catalytic activity">
    <reaction evidence="8">
        <text>adenosine + phosphate = alpha-D-ribose 1-phosphate + adenine</text>
        <dbReference type="Rhea" id="RHEA:27642"/>
        <dbReference type="ChEBI" id="CHEBI:16335"/>
        <dbReference type="ChEBI" id="CHEBI:16708"/>
        <dbReference type="ChEBI" id="CHEBI:43474"/>
        <dbReference type="ChEBI" id="CHEBI:57720"/>
        <dbReference type="EC" id="2.4.2.1"/>
    </reaction>
    <physiologicalReaction direction="left-to-right" evidence="8">
        <dbReference type="Rhea" id="RHEA:27643"/>
    </physiologicalReaction>
</comment>
<gene>
    <name evidence="11" type="primary">pgeF</name>
    <name evidence="11" type="ORF">IHQ68_12040</name>
</gene>
<accession>A0ABU1DGU3</accession>
<evidence type="ECO:0000256" key="3">
    <source>
        <dbReference type="ARBA" id="ARBA00022679"/>
    </source>
</evidence>
<dbReference type="InterPro" id="IPR003730">
    <property type="entry name" value="Cu_polyphenol_OxRdtase"/>
</dbReference>
<comment type="catalytic activity">
    <reaction evidence="7">
        <text>adenosine + H2O + H(+) = inosine + NH4(+)</text>
        <dbReference type="Rhea" id="RHEA:24408"/>
        <dbReference type="ChEBI" id="CHEBI:15377"/>
        <dbReference type="ChEBI" id="CHEBI:15378"/>
        <dbReference type="ChEBI" id="CHEBI:16335"/>
        <dbReference type="ChEBI" id="CHEBI:17596"/>
        <dbReference type="ChEBI" id="CHEBI:28938"/>
        <dbReference type="EC" id="3.5.4.4"/>
    </reaction>
    <physiologicalReaction direction="left-to-right" evidence="7">
        <dbReference type="Rhea" id="RHEA:24409"/>
    </physiologicalReaction>
</comment>
<evidence type="ECO:0000256" key="5">
    <source>
        <dbReference type="ARBA" id="ARBA00022801"/>
    </source>
</evidence>
<dbReference type="SUPFAM" id="SSF64438">
    <property type="entry name" value="CNF1/YfiH-like putative cysteine hydrolases"/>
    <property type="match status" value="1"/>
</dbReference>
<evidence type="ECO:0000256" key="9">
    <source>
        <dbReference type="ARBA" id="ARBA00049893"/>
    </source>
</evidence>
<protein>
    <recommendedName>
        <fullName evidence="10">Purine nucleoside phosphorylase</fullName>
    </recommendedName>
</protein>
<evidence type="ECO:0000256" key="2">
    <source>
        <dbReference type="ARBA" id="ARBA00007353"/>
    </source>
</evidence>
<organism evidence="11 12">
    <name type="scientific">Chelatococcus sambhunathii</name>
    <dbReference type="NCBI Taxonomy" id="363953"/>
    <lineage>
        <taxon>Bacteria</taxon>
        <taxon>Pseudomonadati</taxon>
        <taxon>Pseudomonadota</taxon>
        <taxon>Alphaproteobacteria</taxon>
        <taxon>Hyphomicrobiales</taxon>
        <taxon>Chelatococcaceae</taxon>
        <taxon>Chelatococcus</taxon>
    </lineage>
</organism>
<dbReference type="EMBL" id="JADBEO010000024">
    <property type="protein sequence ID" value="MDR4307347.1"/>
    <property type="molecule type" value="Genomic_DNA"/>
</dbReference>
<sequence>MDALAAAESLAHAQLPVVESPALAALPGIAHAFFTREGGVSTGIYRGLNGGLGSNDDPDAVLENRRRMTAHLGLAAGTLALPWQVHSAEAVITETAWDRMAAPHVDGVVTRTVGIAAGVTTADCCPILFADPDARVVAAAHSGWKGAIGGVIEATVARMEELGATRGKITAALGPCIRQKSYEVGPEFAARFTADDPVNARWFAPGDRPGHAWFDLGGYVIERLMRAGLGRVDDLGLDTYPDEERFFSYRRTTHRGEPDYGRMIAAITLV</sequence>
<keyword evidence="6" id="KW-0862">Zinc</keyword>
<dbReference type="Pfam" id="PF02578">
    <property type="entry name" value="Cu-oxidase_4"/>
    <property type="match status" value="1"/>
</dbReference>
<evidence type="ECO:0000256" key="8">
    <source>
        <dbReference type="ARBA" id="ARBA00048968"/>
    </source>
</evidence>
<dbReference type="NCBIfam" id="TIGR00726">
    <property type="entry name" value="peptidoglycan editing factor PgeF"/>
    <property type="match status" value="1"/>
</dbReference>
<dbReference type="Proteomes" id="UP001181622">
    <property type="component" value="Unassembled WGS sequence"/>
</dbReference>
<comment type="similarity">
    <text evidence="2 10">Belongs to the purine nucleoside phosphorylase YfiH/LACC1 family.</text>
</comment>